<dbReference type="AlphaFoldDB" id="A0A848LLG0"/>
<evidence type="ECO:0000313" key="4">
    <source>
        <dbReference type="Proteomes" id="UP000518300"/>
    </source>
</evidence>
<dbReference type="PANTHER" id="PTHR43048:SF4">
    <property type="entry name" value="RING-CLEAVING DIOXYGENASE-RELATED"/>
    <property type="match status" value="1"/>
</dbReference>
<evidence type="ECO:0000259" key="2">
    <source>
        <dbReference type="PROSITE" id="PS51819"/>
    </source>
</evidence>
<name>A0A848LLG0_9BACT</name>
<dbReference type="PROSITE" id="PS51819">
    <property type="entry name" value="VOC"/>
    <property type="match status" value="1"/>
</dbReference>
<dbReference type="Gene3D" id="3.10.180.10">
    <property type="entry name" value="2,3-Dihydroxybiphenyl 1,2-Dioxygenase, domain 1"/>
    <property type="match status" value="1"/>
</dbReference>
<dbReference type="Proteomes" id="UP000518300">
    <property type="component" value="Unassembled WGS sequence"/>
</dbReference>
<organism evidence="3 4">
    <name type="scientific">Pyxidicoccus fallax</name>
    <dbReference type="NCBI Taxonomy" id="394095"/>
    <lineage>
        <taxon>Bacteria</taxon>
        <taxon>Pseudomonadati</taxon>
        <taxon>Myxococcota</taxon>
        <taxon>Myxococcia</taxon>
        <taxon>Myxococcales</taxon>
        <taxon>Cystobacterineae</taxon>
        <taxon>Myxococcaceae</taxon>
        <taxon>Pyxidicoccus</taxon>
    </lineage>
</organism>
<evidence type="ECO:0000313" key="3">
    <source>
        <dbReference type="EMBL" id="NMO18657.1"/>
    </source>
</evidence>
<dbReference type="InterPro" id="IPR051785">
    <property type="entry name" value="MMCE/EMCE_epimerase"/>
</dbReference>
<dbReference type="GO" id="GO:0046491">
    <property type="term" value="P:L-methylmalonyl-CoA metabolic process"/>
    <property type="evidence" value="ECO:0007669"/>
    <property type="project" value="TreeGrafter"/>
</dbReference>
<dbReference type="PANTHER" id="PTHR43048">
    <property type="entry name" value="METHYLMALONYL-COA EPIMERASE"/>
    <property type="match status" value="1"/>
</dbReference>
<keyword evidence="4" id="KW-1185">Reference proteome</keyword>
<protein>
    <submittedName>
        <fullName evidence="3">VOC family protein</fullName>
    </submittedName>
</protein>
<reference evidence="3 4" key="1">
    <citation type="submission" date="2020-04" db="EMBL/GenBank/DDBJ databases">
        <title>Draft genome of Pyxidicoccus fallax type strain.</title>
        <authorList>
            <person name="Whitworth D.E."/>
        </authorList>
    </citation>
    <scope>NUCLEOTIDE SEQUENCE [LARGE SCALE GENOMIC DNA]</scope>
    <source>
        <strain evidence="3 4">DSM 14698</strain>
    </source>
</reference>
<gene>
    <name evidence="3" type="ORF">HG543_27900</name>
</gene>
<dbReference type="GO" id="GO:0046872">
    <property type="term" value="F:metal ion binding"/>
    <property type="evidence" value="ECO:0007669"/>
    <property type="project" value="UniProtKB-KW"/>
</dbReference>
<dbReference type="EMBL" id="JABBJJ010000146">
    <property type="protein sequence ID" value="NMO18657.1"/>
    <property type="molecule type" value="Genomic_DNA"/>
</dbReference>
<feature type="domain" description="VOC" evidence="2">
    <location>
        <begin position="1"/>
        <end position="119"/>
    </location>
</feature>
<accession>A0A848LLG0</accession>
<dbReference type="InterPro" id="IPR029068">
    <property type="entry name" value="Glyas_Bleomycin-R_OHBP_Dase"/>
</dbReference>
<proteinExistence type="predicted"/>
<evidence type="ECO:0000256" key="1">
    <source>
        <dbReference type="ARBA" id="ARBA00022723"/>
    </source>
</evidence>
<dbReference type="GO" id="GO:0004493">
    <property type="term" value="F:methylmalonyl-CoA epimerase activity"/>
    <property type="evidence" value="ECO:0007669"/>
    <property type="project" value="TreeGrafter"/>
</dbReference>
<dbReference type="SUPFAM" id="SSF54593">
    <property type="entry name" value="Glyoxalase/Bleomycin resistance protein/Dihydroxybiphenyl dioxygenase"/>
    <property type="match status" value="1"/>
</dbReference>
<keyword evidence="1" id="KW-0479">Metal-binding</keyword>
<dbReference type="InterPro" id="IPR037523">
    <property type="entry name" value="VOC_core"/>
</dbReference>
<comment type="caution">
    <text evidence="3">The sequence shown here is derived from an EMBL/GenBank/DDBJ whole genome shotgun (WGS) entry which is preliminary data.</text>
</comment>
<dbReference type="Pfam" id="PF00903">
    <property type="entry name" value="Glyoxalase"/>
    <property type="match status" value="1"/>
</dbReference>
<dbReference type="InterPro" id="IPR004360">
    <property type="entry name" value="Glyas_Fos-R_dOase_dom"/>
</dbReference>
<sequence length="119" mass="13133">MLSTESLERATAFYRDLLGGTETFRIPEEGPPVFLTLKLGESELGLGAITGEPPLHGQRLRPAQGHRIELCVYVDDVDATVERLRAAGVRIVTEPADQVWGERIAYVMDPDGNLVMLTR</sequence>